<gene>
    <name evidence="3" type="ORF">R3P82_06760</name>
</gene>
<proteinExistence type="predicted"/>
<keyword evidence="3" id="KW-0378">Hydrolase</keyword>
<evidence type="ECO:0000256" key="1">
    <source>
        <dbReference type="SAM" id="MobiDB-lite"/>
    </source>
</evidence>
<dbReference type="Pfam" id="PF06259">
    <property type="entry name" value="Abhydrolase_8"/>
    <property type="match status" value="1"/>
</dbReference>
<evidence type="ECO:0000259" key="2">
    <source>
        <dbReference type="Pfam" id="PF06259"/>
    </source>
</evidence>
<accession>A0AAE4U711</accession>
<sequence length="507" mass="51236">MSPGQRAEALVVAIDHAESRAAAVGRRIAESAEDLDMVARRLGGAVAGDGIGSGAAVGGMADEGGWSGHAGARARSRAADAAAEARMVSGNCLYVADVLRAEGARLARAVISWSDDELAAPGTGDTMAVGEADRGLAKRLREAADHLTGHTDPATRPCIDLSGSTDDDPRAVAEVWHGLGPADRARLARDHPELGSVDGLSSATRDAINRTRLRRLLDAADTGAGGDGLAGAARGLSALAAHLEADPRRHLLDLHPDGRAVVASADPDTADRVVTLIPGTGSSLDTLDRTGERVDAMCEAAASGLEGAASNPGAAGWTPDAAVESCVAVSWQGYDAPADVATAGSSTAPARAHAADLRTFAAGLDAVERRDGDDAPHVAVGYSYGSAVLGAAAEDPGGLAADRMIHVGSPGAGVDSIAGQRVDEVGVARAAGQDEVVGVASRWDPVPWWSITGVLGGRPGTGEFGGLAVDVTEPDSGADSVRSAHSRYFDPGTVSLDEIGRLIAETD</sequence>
<dbReference type="GO" id="GO:0016787">
    <property type="term" value="F:hydrolase activity"/>
    <property type="evidence" value="ECO:0007669"/>
    <property type="project" value="UniProtKB-KW"/>
</dbReference>
<dbReference type="Proteomes" id="UP001185873">
    <property type="component" value="Unassembled WGS sequence"/>
</dbReference>
<feature type="domain" description="DUF1023" evidence="2">
    <location>
        <begin position="257"/>
        <end position="426"/>
    </location>
</feature>
<dbReference type="RefSeq" id="WP_317469205.1">
    <property type="nucleotide sequence ID" value="NZ_JAWLKJ010000001.1"/>
</dbReference>
<comment type="caution">
    <text evidence="3">The sequence shown here is derived from an EMBL/GenBank/DDBJ whole genome shotgun (WGS) entry which is preliminary data.</text>
</comment>
<feature type="region of interest" description="Disordered" evidence="1">
    <location>
        <begin position="147"/>
        <end position="166"/>
    </location>
</feature>
<name>A0AAE4U711_9ACTN</name>
<protein>
    <submittedName>
        <fullName evidence="3">Alpha/beta hydrolase</fullName>
    </submittedName>
</protein>
<organism evidence="3 4">
    <name type="scientific">Dietzia maris</name>
    <dbReference type="NCBI Taxonomy" id="37915"/>
    <lineage>
        <taxon>Bacteria</taxon>
        <taxon>Bacillati</taxon>
        <taxon>Actinomycetota</taxon>
        <taxon>Actinomycetes</taxon>
        <taxon>Mycobacteriales</taxon>
        <taxon>Dietziaceae</taxon>
        <taxon>Dietzia</taxon>
    </lineage>
</organism>
<reference evidence="3" key="1">
    <citation type="submission" date="2023-10" db="EMBL/GenBank/DDBJ databases">
        <title>Development of a sustainable strategy for remediation of hydrocarbon-contaminated territories based on the waste exchange concept.</title>
        <authorList>
            <person name="Krivoruchko A."/>
        </authorList>
    </citation>
    <scope>NUCLEOTIDE SEQUENCE</scope>
    <source>
        <strain evidence="3">IEGM 1175</strain>
    </source>
</reference>
<evidence type="ECO:0000313" key="3">
    <source>
        <dbReference type="EMBL" id="MDV6298813.1"/>
    </source>
</evidence>
<dbReference type="InterPro" id="IPR010427">
    <property type="entry name" value="DUF1023"/>
</dbReference>
<evidence type="ECO:0000313" key="4">
    <source>
        <dbReference type="Proteomes" id="UP001185873"/>
    </source>
</evidence>
<dbReference type="EMBL" id="JAWLKJ010000001">
    <property type="protein sequence ID" value="MDV6298813.1"/>
    <property type="molecule type" value="Genomic_DNA"/>
</dbReference>
<dbReference type="AlphaFoldDB" id="A0AAE4U711"/>